<dbReference type="Pfam" id="PF18911">
    <property type="entry name" value="PKD_4"/>
    <property type="match status" value="1"/>
</dbReference>
<dbReference type="Pfam" id="PF08126">
    <property type="entry name" value="Propeptide_C25"/>
    <property type="match status" value="1"/>
</dbReference>
<dbReference type="SMART" id="SM00089">
    <property type="entry name" value="PKD"/>
    <property type="match status" value="1"/>
</dbReference>
<dbReference type="InterPro" id="IPR016134">
    <property type="entry name" value="Dockerin_dom"/>
</dbReference>
<dbReference type="InterPro" id="IPR038490">
    <property type="entry name" value="Gingipain_propep_sf"/>
</dbReference>
<dbReference type="PROSITE" id="PS01180">
    <property type="entry name" value="CUB"/>
    <property type="match status" value="1"/>
</dbReference>
<dbReference type="PATRIC" id="fig|1678841.3.peg.603"/>
<dbReference type="CDD" id="cd00041">
    <property type="entry name" value="CUB"/>
    <property type="match status" value="1"/>
</dbReference>
<dbReference type="InterPro" id="IPR045474">
    <property type="entry name" value="GEVED"/>
</dbReference>
<evidence type="ECO:0000256" key="3">
    <source>
        <dbReference type="ARBA" id="ARBA00023157"/>
    </source>
</evidence>
<dbReference type="Gene3D" id="2.60.40.3800">
    <property type="match status" value="1"/>
</dbReference>
<dbReference type="GO" id="GO:0005576">
    <property type="term" value="C:extracellular region"/>
    <property type="evidence" value="ECO:0007669"/>
    <property type="project" value="UniProtKB-SubCell"/>
</dbReference>
<dbReference type="STRING" id="1678841.TBC1_11529"/>
<feature type="domain" description="Dockerin" evidence="6">
    <location>
        <begin position="1449"/>
        <end position="1513"/>
    </location>
</feature>
<organism evidence="7">
    <name type="scientific">Lentimicrobium saccharophilum</name>
    <dbReference type="NCBI Taxonomy" id="1678841"/>
    <lineage>
        <taxon>Bacteria</taxon>
        <taxon>Pseudomonadati</taxon>
        <taxon>Bacteroidota</taxon>
        <taxon>Bacteroidia</taxon>
        <taxon>Bacteroidales</taxon>
        <taxon>Lentimicrobiaceae</taxon>
        <taxon>Lentimicrobium</taxon>
    </lineage>
</organism>
<keyword evidence="2" id="KW-0677">Repeat</keyword>
<dbReference type="SUPFAM" id="SSF63446">
    <property type="entry name" value="Type I dockerin domain"/>
    <property type="match status" value="1"/>
</dbReference>
<dbReference type="Pfam" id="PF01364">
    <property type="entry name" value="Peptidase_C25"/>
    <property type="match status" value="1"/>
</dbReference>
<dbReference type="Pfam" id="PF00431">
    <property type="entry name" value="CUB"/>
    <property type="match status" value="1"/>
</dbReference>
<dbReference type="GO" id="GO:0004197">
    <property type="term" value="F:cysteine-type endopeptidase activity"/>
    <property type="evidence" value="ECO:0007669"/>
    <property type="project" value="InterPro"/>
</dbReference>
<dbReference type="GO" id="GO:0000272">
    <property type="term" value="P:polysaccharide catabolic process"/>
    <property type="evidence" value="ECO:0007669"/>
    <property type="project" value="InterPro"/>
</dbReference>
<dbReference type="Gene3D" id="2.60.40.10">
    <property type="entry name" value="Immunoglobulins"/>
    <property type="match status" value="2"/>
</dbReference>
<dbReference type="InterPro" id="IPR035986">
    <property type="entry name" value="PKD_dom_sf"/>
</dbReference>
<dbReference type="InterPro" id="IPR013783">
    <property type="entry name" value="Ig-like_fold"/>
</dbReference>
<dbReference type="InterPro" id="IPR029030">
    <property type="entry name" value="Caspase-like_dom_sf"/>
</dbReference>
<keyword evidence="8" id="KW-1185">Reference proteome</keyword>
<dbReference type="InterPro" id="IPR029031">
    <property type="entry name" value="Gingipain_N_sf"/>
</dbReference>
<dbReference type="InterPro" id="IPR035914">
    <property type="entry name" value="Sperma_CUB_dom_sf"/>
</dbReference>
<evidence type="ECO:0000259" key="5">
    <source>
        <dbReference type="PROSITE" id="PS50093"/>
    </source>
</evidence>
<dbReference type="PROSITE" id="PS50093">
    <property type="entry name" value="PKD"/>
    <property type="match status" value="1"/>
</dbReference>
<dbReference type="InterPro" id="IPR000601">
    <property type="entry name" value="PKD_dom"/>
</dbReference>
<accession>A0A0S7BZW2</accession>
<keyword evidence="3" id="KW-1015">Disulfide bond</keyword>
<dbReference type="CDD" id="cd00146">
    <property type="entry name" value="PKD"/>
    <property type="match status" value="1"/>
</dbReference>
<evidence type="ECO:0000256" key="1">
    <source>
        <dbReference type="ARBA" id="ARBA00022729"/>
    </source>
</evidence>
<dbReference type="Pfam" id="PF20009">
    <property type="entry name" value="GEVED"/>
    <property type="match status" value="1"/>
</dbReference>
<dbReference type="GO" id="GO:0046872">
    <property type="term" value="F:metal ion binding"/>
    <property type="evidence" value="ECO:0007669"/>
    <property type="project" value="UniProtKB-KW"/>
</dbReference>
<feature type="domain" description="PKD" evidence="5">
    <location>
        <begin position="1089"/>
        <end position="1163"/>
    </location>
</feature>
<dbReference type="SUPFAM" id="SSF49854">
    <property type="entry name" value="Spermadhesin, CUB domain"/>
    <property type="match status" value="1"/>
</dbReference>
<keyword evidence="1" id="KW-0732">Signal</keyword>
<dbReference type="OrthoDB" id="5294031at2"/>
<dbReference type="InterPro" id="IPR036439">
    <property type="entry name" value="Dockerin_dom_sf"/>
</dbReference>
<sequence>MKRSLTIQLPGIILFMIIAGTGHAQHFSYPDAWNKHGFSLQGNHRDFVEVSYSINSFSLEDLTVEGKVMKDISLPGSFLFNNEGAPDLPGNGKLLAIPQGSVPSLEIISSRTEEMHNVEIAPAPRIPKDDENIPLQYAENKEIYSTDAFYPAQPVIISSPMKIRGVDAVMLGITPFQYNPVTKELIIYRDLKVKITFSGGNGHYGDDRLRSRWWDPILEDALFNRSSLPAIDYNRNITSGGPTEDTGAEYLIITPNGADFVQWADSIKKFRTEQGITTLIRTLSQVGGNTTTAIETYINNAYNTWTIPPAAILLLGDYGTDAGNSVISPIYDSYCVSDNIYGDVDGDHLPEISMARITANNAAQLAVMVTKFLNYERNPPTSADFYDHPITALGWQTERWFQICSETVGGFWKNELGKNPVRINEVYEGNPSGDPWSTATNTSTVVNYFGPSGLGYIPSSPQTLGNWTGGNATDINNAINSGAFMLQHRDHGMETGWGEPYYVNSNINGLANTDLTYIMSINCLTGKYNYSSECFAEKFHRYTYGDNNAGALGIMAASEVSYSFVNDTYVWGMYDNMWPDFMPAEGTTPASRGILPAFGNSAGKIFLAQSNWPYNTGNKEVTYNLFHHHGDAFLTVYSEVPQYLSVAHNPVLFAGANSFSVTADAGSLIALTVNGEIIGTGTGTGSLLSILIPPQVPPSQMVVTVTKQNFYRYRALVDVIPAEGPYVVFNDVEISDPLPGGNNNGHVDYGEDILLSVALRNVGIETALNVVADLSTADPYISITDNSAVYGNINPNETITVADGYMLQVADNIPDQEVVAFTVSATDGTDTWNSNFNITAIAPLLTIGAMTVTDNGPGCNNDGILDPGETADLVIVCSNTGHSAISNVNGLLEIAGGASPYLTLNSTSYSLGSLSIGGTASAIFNVTAEASVPLGTPVDLLFTLSGGAASQYSVQETKQVIIGLIPEYNMADASITTCTGYFYDSGGASAPYGDSEDLTMTIYPATAGNLIRLEFSAFYTESGYDFLSIYNGTSTSAPLMGTWNGTSGPGTITANNSPGALTINFTSDGSVTRDGWVASISCYNPAQPPVAEFSASTSSPALNSVVIFSDLSENVPTSWVWSFSPADVTFVNGTTENSQNPEVLFSNLGFYSVTLTVTNAYGSDTKVKANYINVVNCTYCETSYSNLSDDFISNVQLNTINNASGSTSYSDFTSVSTELTPGETYPVSVSITVNGAWVQQCFTWIDWNNNCSFTDTGEAIDLGQTPGTSGTHILSGNIAVPAGLPPGNYRMRVAERYSSNPGPCDQATYGEAEDYTIIIPALNKTLNLTVFLESLYNGSGTMRKARNAGGDQYAGNTADQITVELHNSLNYSDIVYTEPFVSLSTTGEAVVEIPANLNGSYYITIKHRNSLATTSKLPVSFGTDIIDYSFDGPTQAYGNNMLLMTDGHCAIFGGDVNQDGSVDTADMTPVDNDASAFATGYLITDVNGDGMIDTGDMTIIDNNAAAFVSSITP</sequence>
<dbReference type="Gene3D" id="3.40.50.10390">
    <property type="entry name" value="Gingipain r, domain 1"/>
    <property type="match status" value="1"/>
</dbReference>
<evidence type="ECO:0000313" key="7">
    <source>
        <dbReference type="EMBL" id="GAP42400.1"/>
    </source>
</evidence>
<dbReference type="Gene3D" id="2.60.120.290">
    <property type="entry name" value="Spermadhesin, CUB domain"/>
    <property type="match status" value="1"/>
</dbReference>
<dbReference type="InterPro" id="IPR012600">
    <property type="entry name" value="Propeptide_C25"/>
</dbReference>
<gene>
    <name evidence="7" type="ORF">TBC1_11529</name>
</gene>
<dbReference type="GO" id="GO:0006508">
    <property type="term" value="P:proteolysis"/>
    <property type="evidence" value="ECO:0007669"/>
    <property type="project" value="InterPro"/>
</dbReference>
<dbReference type="Gene3D" id="3.40.50.1460">
    <property type="match status" value="1"/>
</dbReference>
<dbReference type="RefSeq" id="WP_062038086.1">
    <property type="nucleotide sequence ID" value="NZ_DF968182.1"/>
</dbReference>
<name>A0A0S7BZW2_9BACT</name>
<dbReference type="Proteomes" id="UP000053091">
    <property type="component" value="Unassembled WGS sequence"/>
</dbReference>
<feature type="domain" description="CUB" evidence="4">
    <location>
        <begin position="971"/>
        <end position="1083"/>
    </location>
</feature>
<proteinExistence type="predicted"/>
<dbReference type="PROSITE" id="PS00018">
    <property type="entry name" value="EF_HAND_1"/>
    <property type="match status" value="1"/>
</dbReference>
<protein>
    <submittedName>
        <fullName evidence="7">Protein containing PKD repeat</fullName>
    </submittedName>
</protein>
<dbReference type="InterPro" id="IPR001769">
    <property type="entry name" value="Gingipain"/>
</dbReference>
<dbReference type="InterPro" id="IPR000859">
    <property type="entry name" value="CUB_dom"/>
</dbReference>
<dbReference type="SUPFAM" id="SSF52129">
    <property type="entry name" value="Caspase-like"/>
    <property type="match status" value="1"/>
</dbReference>
<reference evidence="7" key="1">
    <citation type="journal article" date="2015" name="Genome Announc.">
        <title>Draft Genome Sequence of Bacteroidales Strain TBC1, a Novel Isolate from a Methanogenic Wastewater Treatment System.</title>
        <authorList>
            <person name="Tourlousse D.M."/>
            <person name="Matsuura N."/>
            <person name="Sun L."/>
            <person name="Toyonaga M."/>
            <person name="Kuroda K."/>
            <person name="Ohashi A."/>
            <person name="Cruz R."/>
            <person name="Yamaguchi T."/>
            <person name="Sekiguchi Y."/>
        </authorList>
    </citation>
    <scope>NUCLEOTIDE SEQUENCE [LARGE SCALE GENOMIC DNA]</scope>
    <source>
        <strain evidence="7">TBC1</strain>
    </source>
</reference>
<evidence type="ECO:0000313" key="8">
    <source>
        <dbReference type="Proteomes" id="UP000053091"/>
    </source>
</evidence>
<dbReference type="EMBL" id="DF968182">
    <property type="protein sequence ID" value="GAP42400.1"/>
    <property type="molecule type" value="Genomic_DNA"/>
</dbReference>
<evidence type="ECO:0000259" key="4">
    <source>
        <dbReference type="PROSITE" id="PS01180"/>
    </source>
</evidence>
<dbReference type="PROSITE" id="PS51766">
    <property type="entry name" value="DOCKERIN"/>
    <property type="match status" value="1"/>
</dbReference>
<evidence type="ECO:0000259" key="6">
    <source>
        <dbReference type="PROSITE" id="PS51766"/>
    </source>
</evidence>
<dbReference type="InterPro" id="IPR022409">
    <property type="entry name" value="PKD/Chitinase_dom"/>
</dbReference>
<dbReference type="InterPro" id="IPR018247">
    <property type="entry name" value="EF_Hand_1_Ca_BS"/>
</dbReference>
<dbReference type="SUPFAM" id="SSF49299">
    <property type="entry name" value="PKD domain"/>
    <property type="match status" value="1"/>
</dbReference>
<dbReference type="SMART" id="SM00042">
    <property type="entry name" value="CUB"/>
    <property type="match status" value="1"/>
</dbReference>
<dbReference type="PANTHER" id="PTHR24251">
    <property type="entry name" value="OVOCHYMASE-RELATED"/>
    <property type="match status" value="1"/>
</dbReference>
<evidence type="ECO:0000256" key="2">
    <source>
        <dbReference type="ARBA" id="ARBA00022737"/>
    </source>
</evidence>